<dbReference type="Proteomes" id="UP000326582">
    <property type="component" value="Chromosome 3"/>
</dbReference>
<sequence length="510" mass="57160">MKKHTKTQSTYVCSRHSRPSQCLAFDNTATNVAASQMRNALNRLADTVKNPEQQRRVENELDTFFALFRRYLTDKASGNTLDWDKIKSPSPSEVVQYSSLKEEPEKETANLAKLAVLKLNGGLGTSMGCVGPKSVIEVRDGNTFLDLSVRQIEHLNRKYDTDVPLLLMNSFNTDADTAKIIQKYQGHRIRVRTFNQSRFPRIFKDSLLPVPDSEDDDLECWYPPGHGDLFESLVSSGELDSLLAQGREILFVSNGDNLGATVDTKILDHMIETGAEYLMELTDKTRADVKGGTLINYEGEVRLLEIAQVPKEHVEEFKSIKKFKYFNTNNLWINLRAVKRLVESNSIESEIIPNQKTISKGNSDINVLQLETAVGAAIRHFEGAHGVVVPRSRFLPVKTCSDLLLVKSDLFYLEHGALKLDPIRDGFSNPLIKLGSHFKKVNDFQKRVPHMPKILELDHLTITGNVSLGRNVTLKGTVIIVVNEGESIDIPNGAILENVVVTGNLRILEH</sequence>
<protein>
    <submittedName>
        <fullName evidence="1">UTP-glucose-1-phosphate uridylyltransferase</fullName>
    </submittedName>
</protein>
<dbReference type="EMBL" id="CP038486">
    <property type="protein sequence ID" value="QFZ27153.1"/>
    <property type="molecule type" value="Genomic_DNA"/>
</dbReference>
<keyword evidence="2" id="KW-1185">Reference proteome</keyword>
<proteinExistence type="predicted"/>
<evidence type="ECO:0000313" key="2">
    <source>
        <dbReference type="Proteomes" id="UP000326582"/>
    </source>
</evidence>
<accession>A0ACD0WHY4</accession>
<evidence type="ECO:0000313" key="1">
    <source>
        <dbReference type="EMBL" id="QFZ27153.1"/>
    </source>
</evidence>
<reference evidence="2" key="1">
    <citation type="journal article" date="2019" name="MBio">
        <title>Comparative genomics for the elucidation of multidrug resistance (MDR) in Candida lusitaniae.</title>
        <authorList>
            <person name="Kannan A."/>
            <person name="Asner S.A."/>
            <person name="Trachsel E."/>
            <person name="Kelly S."/>
            <person name="Parker J."/>
            <person name="Sanglard D."/>
        </authorList>
    </citation>
    <scope>NUCLEOTIDE SEQUENCE [LARGE SCALE GENOMIC DNA]</scope>
    <source>
        <strain evidence="2">P1</strain>
    </source>
</reference>
<organism evidence="1 2">
    <name type="scientific">Clavispora lusitaniae</name>
    <name type="common">Candida lusitaniae</name>
    <dbReference type="NCBI Taxonomy" id="36911"/>
    <lineage>
        <taxon>Eukaryota</taxon>
        <taxon>Fungi</taxon>
        <taxon>Dikarya</taxon>
        <taxon>Ascomycota</taxon>
        <taxon>Saccharomycotina</taxon>
        <taxon>Pichiomycetes</taxon>
        <taxon>Metschnikowiaceae</taxon>
        <taxon>Clavispora</taxon>
    </lineage>
</organism>
<name>A0ACD0WHY4_CLALS</name>
<gene>
    <name evidence="1" type="ORF">EJF14_30113</name>
</gene>
<keyword evidence="1" id="KW-0548">Nucleotidyltransferase</keyword>
<keyword evidence="1" id="KW-0808">Transferase</keyword>